<reference evidence="1 2" key="1">
    <citation type="submission" date="2024-06" db="EMBL/GenBank/DDBJ databases">
        <title>A chromosome level genome sequence of Diviner's sage (Salvia divinorum).</title>
        <authorList>
            <person name="Ford S.A."/>
            <person name="Ro D.-K."/>
            <person name="Ness R.W."/>
            <person name="Phillips M.A."/>
        </authorList>
    </citation>
    <scope>NUCLEOTIDE SEQUENCE [LARGE SCALE GENOMIC DNA]</scope>
    <source>
        <strain evidence="1">SAF-2024a</strain>
        <tissue evidence="1">Leaf</tissue>
    </source>
</reference>
<evidence type="ECO:0000313" key="2">
    <source>
        <dbReference type="Proteomes" id="UP001567538"/>
    </source>
</evidence>
<dbReference type="Proteomes" id="UP001567538">
    <property type="component" value="Unassembled WGS sequence"/>
</dbReference>
<gene>
    <name evidence="1" type="ORF">AAHA92_07176</name>
</gene>
<sequence length="105" mass="11496">MYDITLKLPNSTVHAEWVKMLLLADGVSILSGRQHTLSPSLSATTSRLSPPFGCPTPRSPLPSTIHSPLLHLPLPIHHLSGISSLLWPSKAKLRNLLNWGKAIEH</sequence>
<dbReference type="EMBL" id="JBEAFC010000003">
    <property type="protein sequence ID" value="KAL1564891.1"/>
    <property type="molecule type" value="Genomic_DNA"/>
</dbReference>
<comment type="caution">
    <text evidence="1">The sequence shown here is derived from an EMBL/GenBank/DDBJ whole genome shotgun (WGS) entry which is preliminary data.</text>
</comment>
<accession>A0ABD1I875</accession>
<evidence type="ECO:0000313" key="1">
    <source>
        <dbReference type="EMBL" id="KAL1564891.1"/>
    </source>
</evidence>
<name>A0ABD1I875_SALDI</name>
<organism evidence="1 2">
    <name type="scientific">Salvia divinorum</name>
    <name type="common">Maria pastora</name>
    <name type="synonym">Diviner's sage</name>
    <dbReference type="NCBI Taxonomy" id="28513"/>
    <lineage>
        <taxon>Eukaryota</taxon>
        <taxon>Viridiplantae</taxon>
        <taxon>Streptophyta</taxon>
        <taxon>Embryophyta</taxon>
        <taxon>Tracheophyta</taxon>
        <taxon>Spermatophyta</taxon>
        <taxon>Magnoliopsida</taxon>
        <taxon>eudicotyledons</taxon>
        <taxon>Gunneridae</taxon>
        <taxon>Pentapetalae</taxon>
        <taxon>asterids</taxon>
        <taxon>lamiids</taxon>
        <taxon>Lamiales</taxon>
        <taxon>Lamiaceae</taxon>
        <taxon>Nepetoideae</taxon>
        <taxon>Mentheae</taxon>
        <taxon>Salviinae</taxon>
        <taxon>Salvia</taxon>
        <taxon>Salvia subgen. Calosphace</taxon>
    </lineage>
</organism>
<dbReference type="AlphaFoldDB" id="A0ABD1I875"/>
<proteinExistence type="predicted"/>
<keyword evidence="2" id="KW-1185">Reference proteome</keyword>
<protein>
    <submittedName>
        <fullName evidence="1">Uncharacterized protein</fullName>
    </submittedName>
</protein>